<dbReference type="PROSITE" id="PS51208">
    <property type="entry name" value="AUTOTRANSPORTER"/>
    <property type="match status" value="1"/>
</dbReference>
<dbReference type="RefSeq" id="WP_153441334.1">
    <property type="nucleotide sequence ID" value="NZ_JACIGA010000002.1"/>
</dbReference>
<feature type="compositionally biased region" description="Acidic residues" evidence="1">
    <location>
        <begin position="132"/>
        <end position="141"/>
    </location>
</feature>
<evidence type="ECO:0000256" key="1">
    <source>
        <dbReference type="SAM" id="MobiDB-lite"/>
    </source>
</evidence>
<organism evidence="4 5">
    <name type="scientific">Sinorhizobium terangae</name>
    <dbReference type="NCBI Taxonomy" id="110322"/>
    <lineage>
        <taxon>Bacteria</taxon>
        <taxon>Pseudomonadati</taxon>
        <taxon>Pseudomonadota</taxon>
        <taxon>Alphaproteobacteria</taxon>
        <taxon>Hyphomicrobiales</taxon>
        <taxon>Rhizobiaceae</taxon>
        <taxon>Sinorhizobium/Ensifer group</taxon>
        <taxon>Sinorhizobium</taxon>
    </lineage>
</organism>
<protein>
    <submittedName>
        <fullName evidence="4">Autotransporter domain-containing protein</fullName>
    </submittedName>
</protein>
<dbReference type="InterPro" id="IPR005546">
    <property type="entry name" value="Autotransporte_beta"/>
</dbReference>
<proteinExistence type="predicted"/>
<dbReference type="InterPro" id="IPR036709">
    <property type="entry name" value="Autotransporte_beta_dom_sf"/>
</dbReference>
<evidence type="ECO:0000313" key="5">
    <source>
        <dbReference type="Proteomes" id="UP000439983"/>
    </source>
</evidence>
<evidence type="ECO:0000313" key="4">
    <source>
        <dbReference type="EMBL" id="MQX17464.1"/>
    </source>
</evidence>
<feature type="chain" id="PRO_5026697218" evidence="2">
    <location>
        <begin position="23"/>
        <end position="521"/>
    </location>
</feature>
<dbReference type="Proteomes" id="UP000439983">
    <property type="component" value="Unassembled WGS sequence"/>
</dbReference>
<dbReference type="EMBL" id="WITC01000097">
    <property type="protein sequence ID" value="MQX17464.1"/>
    <property type="molecule type" value="Genomic_DNA"/>
</dbReference>
<feature type="compositionally biased region" description="Polar residues" evidence="1">
    <location>
        <begin position="113"/>
        <end position="122"/>
    </location>
</feature>
<feature type="region of interest" description="Disordered" evidence="1">
    <location>
        <begin position="109"/>
        <end position="142"/>
    </location>
</feature>
<reference evidence="4 5" key="1">
    <citation type="journal article" date="2013" name="Genome Biol.">
        <title>Comparative genomics of the core and accessory genomes of 48 Sinorhizobium strains comprising five genospecies.</title>
        <authorList>
            <person name="Sugawara M."/>
            <person name="Epstein B."/>
            <person name="Badgley B.D."/>
            <person name="Unno T."/>
            <person name="Xu L."/>
            <person name="Reese J."/>
            <person name="Gyaneshwar P."/>
            <person name="Denny R."/>
            <person name="Mudge J."/>
            <person name="Bharti A.K."/>
            <person name="Farmer A.D."/>
            <person name="May G.D."/>
            <person name="Woodward J.E."/>
            <person name="Medigue C."/>
            <person name="Vallenet D."/>
            <person name="Lajus A."/>
            <person name="Rouy Z."/>
            <person name="Martinez-Vaz B."/>
            <person name="Tiffin P."/>
            <person name="Young N.D."/>
            <person name="Sadowsky M.J."/>
        </authorList>
    </citation>
    <scope>NUCLEOTIDE SEQUENCE [LARGE SCALE GENOMIC DNA]</scope>
    <source>
        <strain evidence="4 5">USDA4894</strain>
    </source>
</reference>
<gene>
    <name evidence="4" type="ORF">GHK62_22705</name>
</gene>
<sequence length="521" mass="56550">MRIKLVIAATCCCLLYTGGAYAQIAPTQVRHNFETYSEALNFLLGAGDRFCGFVTSTPNGPNPALTILPGNVSGLPPSTGLIGPNLSRHCHPNTDNTNLSGGSVVGGSLSSLQSTRTVSQFDTTRRRSEPCDPAEDPECNDSDSRNTVISNYFYQGSITSSGDSAFSLISDSDDALSASGFVPFDGFSIFGQIEYQNYRQSNSKFEPGKKIDIFTAEAGAFWNVSVDSVAGFKGLYSDGNGTSPRPETITILGTGNAIGGQVFSGNFENICGVPHEGTIDTNEFGGSVFYQTMFLQDGFINTELGVSKTRLKYRNSLCKFDLDFETIAEDVFVPFPIDQTAGIIRGNPDILGLSADINAGYDWDYNSIIVGPRLSFSAKWKKVDSYSETEEPGTLGYPITGASLNYEDQDISSVQTRIGVAVSRPFTFNTMTVVPFAQLDYIHEFANDQRTIRATFVEDGRPDPFRFTFKTNPPDRDFFELRTGVIAEVFNGGVAYIDGRAILANELVDNYGVTGGLRISF</sequence>
<accession>A0A6N7LL39</accession>
<feature type="signal peptide" evidence="2">
    <location>
        <begin position="1"/>
        <end position="22"/>
    </location>
</feature>
<evidence type="ECO:0000256" key="2">
    <source>
        <dbReference type="SAM" id="SignalP"/>
    </source>
</evidence>
<dbReference type="InterPro" id="IPR006315">
    <property type="entry name" value="OM_autotransptr_brl_dom"/>
</dbReference>
<dbReference type="OrthoDB" id="8416993at2"/>
<evidence type="ECO:0000259" key="3">
    <source>
        <dbReference type="PROSITE" id="PS51208"/>
    </source>
</evidence>
<dbReference type="Pfam" id="PF03797">
    <property type="entry name" value="Autotransporter"/>
    <property type="match status" value="1"/>
</dbReference>
<dbReference type="GO" id="GO:0019867">
    <property type="term" value="C:outer membrane"/>
    <property type="evidence" value="ECO:0007669"/>
    <property type="project" value="InterPro"/>
</dbReference>
<feature type="domain" description="Autotransporter" evidence="3">
    <location>
        <begin position="182"/>
        <end position="521"/>
    </location>
</feature>
<dbReference type="Gene3D" id="2.40.128.130">
    <property type="entry name" value="Autotransporter beta-domain"/>
    <property type="match status" value="1"/>
</dbReference>
<dbReference type="SUPFAM" id="SSF103515">
    <property type="entry name" value="Autotransporter"/>
    <property type="match status" value="1"/>
</dbReference>
<name>A0A6N7LL39_SINTE</name>
<keyword evidence="2" id="KW-0732">Signal</keyword>
<dbReference type="AlphaFoldDB" id="A0A6N7LL39"/>
<keyword evidence="5" id="KW-1185">Reference proteome</keyword>
<dbReference type="NCBIfam" id="TIGR01414">
    <property type="entry name" value="autotrans_barl"/>
    <property type="match status" value="1"/>
</dbReference>
<comment type="caution">
    <text evidence="4">The sequence shown here is derived from an EMBL/GenBank/DDBJ whole genome shotgun (WGS) entry which is preliminary data.</text>
</comment>